<feature type="compositionally biased region" description="Polar residues" evidence="1">
    <location>
        <begin position="68"/>
        <end position="82"/>
    </location>
</feature>
<dbReference type="EMBL" id="GEZM01061212">
    <property type="protein sequence ID" value="JAV70654.1"/>
    <property type="molecule type" value="Transcribed_RNA"/>
</dbReference>
<dbReference type="EMBL" id="GEZM01061199">
    <property type="protein sequence ID" value="JAV70680.1"/>
    <property type="molecule type" value="Transcribed_RNA"/>
</dbReference>
<reference evidence="2" key="1">
    <citation type="journal article" date="2016" name="Sci. Rep.">
        <title>Molecular characterization of firefly nuptial gifts: a multi-omics approach sheds light on postcopulatory sexual selection.</title>
        <authorList>
            <person name="Al-Wathiqui N."/>
            <person name="Fallon T.R."/>
            <person name="South A."/>
            <person name="Weng J.K."/>
            <person name="Lewis S.M."/>
        </authorList>
    </citation>
    <scope>NUCLEOTIDE SEQUENCE</scope>
</reference>
<accession>A0A1Y1LEA9</accession>
<dbReference type="EMBL" id="GEZM01061203">
    <property type="protein sequence ID" value="JAV70670.1"/>
    <property type="molecule type" value="Transcribed_RNA"/>
</dbReference>
<dbReference type="AlphaFoldDB" id="A0A1Y1LEA9"/>
<dbReference type="EMBL" id="GEZM01061198">
    <property type="protein sequence ID" value="JAV70683.1"/>
    <property type="molecule type" value="Transcribed_RNA"/>
</dbReference>
<evidence type="ECO:0000256" key="1">
    <source>
        <dbReference type="SAM" id="MobiDB-lite"/>
    </source>
</evidence>
<feature type="region of interest" description="Disordered" evidence="1">
    <location>
        <begin position="67"/>
        <end position="92"/>
    </location>
</feature>
<sequence>MRFVLEHHAARKSVDSYGSDDITTQVESETHEIVDEEYIEEYTEQDTQDRDDDVTIYEVEEGGLLNLVSETPRNVTPSNTPKQQKRKKNDQSEMLQHVAGAMSTLSNAIAQKQIQKKQTLTSKYTAFANFVEAKLSQMSADLADEVEEEITKLLFKGVKRSKQ</sequence>
<organism evidence="2">
    <name type="scientific">Photinus pyralis</name>
    <name type="common">Common eastern firefly</name>
    <name type="synonym">Lampyris pyralis</name>
    <dbReference type="NCBI Taxonomy" id="7054"/>
    <lineage>
        <taxon>Eukaryota</taxon>
        <taxon>Metazoa</taxon>
        <taxon>Ecdysozoa</taxon>
        <taxon>Arthropoda</taxon>
        <taxon>Hexapoda</taxon>
        <taxon>Insecta</taxon>
        <taxon>Pterygota</taxon>
        <taxon>Neoptera</taxon>
        <taxon>Endopterygota</taxon>
        <taxon>Coleoptera</taxon>
        <taxon>Polyphaga</taxon>
        <taxon>Elateriformia</taxon>
        <taxon>Elateroidea</taxon>
        <taxon>Lampyridae</taxon>
        <taxon>Lampyrinae</taxon>
        <taxon>Photinus</taxon>
    </lineage>
</organism>
<protein>
    <submittedName>
        <fullName evidence="2">Uncharacterized protein</fullName>
    </submittedName>
</protein>
<proteinExistence type="predicted"/>
<name>A0A1Y1LEA9_PHOPY</name>
<evidence type="ECO:0000313" key="2">
    <source>
        <dbReference type="EMBL" id="JAV70680.1"/>
    </source>
</evidence>